<keyword evidence="1" id="KW-0732">Signal</keyword>
<dbReference type="SMART" id="SM00554">
    <property type="entry name" value="FAS1"/>
    <property type="match status" value="1"/>
</dbReference>
<evidence type="ECO:0000259" key="2">
    <source>
        <dbReference type="PROSITE" id="PS50213"/>
    </source>
</evidence>
<gene>
    <name evidence="3" type="ORF">DQ384_01730</name>
</gene>
<dbReference type="Gene3D" id="2.30.180.10">
    <property type="entry name" value="FAS1 domain"/>
    <property type="match status" value="1"/>
</dbReference>
<organism evidence="3 4">
    <name type="scientific">Sphaerisporangium album</name>
    <dbReference type="NCBI Taxonomy" id="509200"/>
    <lineage>
        <taxon>Bacteria</taxon>
        <taxon>Bacillati</taxon>
        <taxon>Actinomycetota</taxon>
        <taxon>Actinomycetes</taxon>
        <taxon>Streptosporangiales</taxon>
        <taxon>Streptosporangiaceae</taxon>
        <taxon>Sphaerisporangium</taxon>
    </lineage>
</organism>
<evidence type="ECO:0000313" key="4">
    <source>
        <dbReference type="Proteomes" id="UP000253094"/>
    </source>
</evidence>
<evidence type="ECO:0000313" key="3">
    <source>
        <dbReference type="EMBL" id="RCG33184.1"/>
    </source>
</evidence>
<dbReference type="GO" id="GO:0005615">
    <property type="term" value="C:extracellular space"/>
    <property type="evidence" value="ECO:0007669"/>
    <property type="project" value="TreeGrafter"/>
</dbReference>
<dbReference type="PROSITE" id="PS50213">
    <property type="entry name" value="FAS1"/>
    <property type="match status" value="1"/>
</dbReference>
<dbReference type="GO" id="GO:0031012">
    <property type="term" value="C:extracellular matrix"/>
    <property type="evidence" value="ECO:0007669"/>
    <property type="project" value="TreeGrafter"/>
</dbReference>
<dbReference type="Pfam" id="PF02469">
    <property type="entry name" value="Fasciclin"/>
    <property type="match status" value="1"/>
</dbReference>
<dbReference type="GO" id="GO:0007155">
    <property type="term" value="P:cell adhesion"/>
    <property type="evidence" value="ECO:0007669"/>
    <property type="project" value="TreeGrafter"/>
</dbReference>
<dbReference type="SUPFAM" id="SSF82153">
    <property type="entry name" value="FAS1 domain"/>
    <property type="match status" value="1"/>
</dbReference>
<dbReference type="OrthoDB" id="9800666at2"/>
<dbReference type="GO" id="GO:0030198">
    <property type="term" value="P:extracellular matrix organization"/>
    <property type="evidence" value="ECO:0007669"/>
    <property type="project" value="TreeGrafter"/>
</dbReference>
<protein>
    <submittedName>
        <fullName evidence="3">Fasciclin domain-containing protein</fullName>
    </submittedName>
</protein>
<accession>A0A367FSH7</accession>
<evidence type="ECO:0000256" key="1">
    <source>
        <dbReference type="SAM" id="SignalP"/>
    </source>
</evidence>
<dbReference type="PANTHER" id="PTHR10900">
    <property type="entry name" value="PERIOSTIN-RELATED"/>
    <property type="match status" value="1"/>
</dbReference>
<feature type="domain" description="FAS1" evidence="2">
    <location>
        <begin position="114"/>
        <end position="243"/>
    </location>
</feature>
<dbReference type="FunFam" id="2.30.180.10:FF:000032">
    <property type="entry name" value="Fasciclin domain-containing protein, putative"/>
    <property type="match status" value="1"/>
</dbReference>
<dbReference type="GO" id="GO:0050839">
    <property type="term" value="F:cell adhesion molecule binding"/>
    <property type="evidence" value="ECO:0007669"/>
    <property type="project" value="TreeGrafter"/>
</dbReference>
<feature type="signal peptide" evidence="1">
    <location>
        <begin position="1"/>
        <end position="29"/>
    </location>
</feature>
<dbReference type="InterPro" id="IPR000782">
    <property type="entry name" value="FAS1_domain"/>
</dbReference>
<sequence>MEQGDRHMRTRLLALPVVAALSLATVTTAARGSVQDLSPGSVRGSVASASVRGVVASVPATGFVAPVSVRDSVTPASVQASPLSSVRRTTAAPVGPACKSLPSSGRGSLADLGRLRVDTAAAHEPDLSTFYSAIEAAGLTGKLNSAKDITVFAPTNEAFDKLGKRKLGKLQKDKAALTKILTYHVVQGRKTPADLKKGDFTTLEGGKLTTKGSGDKIKVDGAKVLCGDIQTRNANLYLVDSVLTPKG</sequence>
<comment type="caution">
    <text evidence="3">The sequence shown here is derived from an EMBL/GenBank/DDBJ whole genome shotgun (WGS) entry which is preliminary data.</text>
</comment>
<dbReference type="AlphaFoldDB" id="A0A367FSH7"/>
<dbReference type="InterPro" id="IPR036378">
    <property type="entry name" value="FAS1_dom_sf"/>
</dbReference>
<dbReference type="Proteomes" id="UP000253094">
    <property type="component" value="Unassembled WGS sequence"/>
</dbReference>
<proteinExistence type="predicted"/>
<dbReference type="InterPro" id="IPR050904">
    <property type="entry name" value="Adhesion/Biosynth-related"/>
</dbReference>
<keyword evidence="4" id="KW-1185">Reference proteome</keyword>
<dbReference type="EMBL" id="QOIL01000001">
    <property type="protein sequence ID" value="RCG33184.1"/>
    <property type="molecule type" value="Genomic_DNA"/>
</dbReference>
<reference evidence="3 4" key="1">
    <citation type="submission" date="2018-06" db="EMBL/GenBank/DDBJ databases">
        <title>Sphaerisporangium craniellae sp. nov., isolated from a marine sponge in the South China Sea.</title>
        <authorList>
            <person name="Li L."/>
        </authorList>
    </citation>
    <scope>NUCLEOTIDE SEQUENCE [LARGE SCALE GENOMIC DNA]</scope>
    <source>
        <strain evidence="3 4">CCTCC AA 208026</strain>
    </source>
</reference>
<feature type="chain" id="PRO_5038720417" evidence="1">
    <location>
        <begin position="30"/>
        <end position="247"/>
    </location>
</feature>
<name>A0A367FSH7_9ACTN</name>
<dbReference type="PANTHER" id="PTHR10900:SF77">
    <property type="entry name" value="FI19380P1"/>
    <property type="match status" value="1"/>
</dbReference>